<evidence type="ECO:0000256" key="5">
    <source>
        <dbReference type="SAM" id="Phobius"/>
    </source>
</evidence>
<comment type="subcellular location">
    <subcellularLocation>
        <location evidence="1">Endomembrane system</location>
        <topology evidence="1">Multi-pass membrane protein</topology>
    </subcellularLocation>
</comment>
<reference evidence="7 8" key="1">
    <citation type="journal article" date="2014" name="Antonie Van Leeuwenhoek">
        <title>Hyphomonas beringensis sp. nov. and Hyphomonas chukchiensis sp. nov., isolated from surface seawater of the Bering Sea and Chukchi Sea.</title>
        <authorList>
            <person name="Li C."/>
            <person name="Lai Q."/>
            <person name="Li G."/>
            <person name="Dong C."/>
            <person name="Wang J."/>
            <person name="Liao Y."/>
            <person name="Shao Z."/>
        </authorList>
    </citation>
    <scope>NUCLEOTIDE SEQUENCE [LARGE SCALE GENOMIC DNA]</scope>
    <source>
        <strain evidence="7 8">PS728</strain>
    </source>
</reference>
<evidence type="ECO:0000256" key="1">
    <source>
        <dbReference type="ARBA" id="ARBA00004127"/>
    </source>
</evidence>
<gene>
    <name evidence="7" type="ORF">HPO_17801</name>
</gene>
<dbReference type="GO" id="GO:0012505">
    <property type="term" value="C:endomembrane system"/>
    <property type="evidence" value="ECO:0007669"/>
    <property type="project" value="UniProtKB-SubCell"/>
</dbReference>
<dbReference type="RefSeq" id="WP_084324431.1">
    <property type="nucleotide sequence ID" value="NZ_ARYM01000031.1"/>
</dbReference>
<proteinExistence type="predicted"/>
<dbReference type="Pfam" id="PF06803">
    <property type="entry name" value="DUF1232"/>
    <property type="match status" value="1"/>
</dbReference>
<dbReference type="eggNOG" id="COG3339">
    <property type="taxonomic scope" value="Bacteria"/>
</dbReference>
<dbReference type="EMBL" id="ARYM01000031">
    <property type="protein sequence ID" value="KCZ96877.1"/>
    <property type="molecule type" value="Genomic_DNA"/>
</dbReference>
<keyword evidence="4 5" id="KW-0472">Membrane</keyword>
<sequence>MVLSILKRRFAALGRDTVMLWHAFWHPATPGGLKLATALAGLYLISPFDLIPIVVPVLGVVDDLIIVPLMVSQISKRLPEPVRASAGAKADRFMRRWVKRPLLLIFLILLGLLAIWAVLLFLLFRLLFGG</sequence>
<comment type="caution">
    <text evidence="7">The sequence shown here is derived from an EMBL/GenBank/DDBJ whole genome shotgun (WGS) entry which is preliminary data.</text>
</comment>
<feature type="domain" description="DUF1232" evidence="6">
    <location>
        <begin position="34"/>
        <end position="69"/>
    </location>
</feature>
<dbReference type="STRING" id="1280954.HPO_17801"/>
<dbReference type="InterPro" id="IPR010652">
    <property type="entry name" value="DUF1232"/>
</dbReference>
<evidence type="ECO:0000256" key="4">
    <source>
        <dbReference type="ARBA" id="ARBA00023136"/>
    </source>
</evidence>
<evidence type="ECO:0000259" key="6">
    <source>
        <dbReference type="Pfam" id="PF06803"/>
    </source>
</evidence>
<evidence type="ECO:0000313" key="7">
    <source>
        <dbReference type="EMBL" id="KCZ96877.1"/>
    </source>
</evidence>
<evidence type="ECO:0000256" key="3">
    <source>
        <dbReference type="ARBA" id="ARBA00022989"/>
    </source>
</evidence>
<dbReference type="AlphaFoldDB" id="A0A062V4N7"/>
<keyword evidence="8" id="KW-1185">Reference proteome</keyword>
<dbReference type="Proteomes" id="UP000027100">
    <property type="component" value="Unassembled WGS sequence"/>
</dbReference>
<dbReference type="PATRIC" id="fig|1280954.3.peg.3587"/>
<feature type="transmembrane region" description="Helical" evidence="5">
    <location>
        <begin position="102"/>
        <end position="128"/>
    </location>
</feature>
<evidence type="ECO:0000256" key="2">
    <source>
        <dbReference type="ARBA" id="ARBA00022692"/>
    </source>
</evidence>
<name>A0A062V4N7_9PROT</name>
<keyword evidence="3 5" id="KW-1133">Transmembrane helix</keyword>
<keyword evidence="2 5" id="KW-0812">Transmembrane</keyword>
<organism evidence="7 8">
    <name type="scientific">Hyphomonas polymorpha PS728</name>
    <dbReference type="NCBI Taxonomy" id="1280954"/>
    <lineage>
        <taxon>Bacteria</taxon>
        <taxon>Pseudomonadati</taxon>
        <taxon>Pseudomonadota</taxon>
        <taxon>Alphaproteobacteria</taxon>
        <taxon>Hyphomonadales</taxon>
        <taxon>Hyphomonadaceae</taxon>
        <taxon>Hyphomonas</taxon>
    </lineage>
</organism>
<protein>
    <recommendedName>
        <fullName evidence="6">DUF1232 domain-containing protein</fullName>
    </recommendedName>
</protein>
<evidence type="ECO:0000313" key="8">
    <source>
        <dbReference type="Proteomes" id="UP000027100"/>
    </source>
</evidence>
<accession>A0A062V4N7</accession>